<gene>
    <name evidence="1" type="ORF">K458DRAFT_434229</name>
</gene>
<name>A0A6G1IRN0_9PLEO</name>
<keyword evidence="2" id="KW-1185">Reference proteome</keyword>
<dbReference type="Proteomes" id="UP000799291">
    <property type="component" value="Unassembled WGS sequence"/>
</dbReference>
<reference evidence="1" key="1">
    <citation type="journal article" date="2020" name="Stud. Mycol.">
        <title>101 Dothideomycetes genomes: a test case for predicting lifestyles and emergence of pathogens.</title>
        <authorList>
            <person name="Haridas S."/>
            <person name="Albert R."/>
            <person name="Binder M."/>
            <person name="Bloem J."/>
            <person name="Labutti K."/>
            <person name="Salamov A."/>
            <person name="Andreopoulos B."/>
            <person name="Baker S."/>
            <person name="Barry K."/>
            <person name="Bills G."/>
            <person name="Bluhm B."/>
            <person name="Cannon C."/>
            <person name="Castanera R."/>
            <person name="Culley D."/>
            <person name="Daum C."/>
            <person name="Ezra D."/>
            <person name="Gonzalez J."/>
            <person name="Henrissat B."/>
            <person name="Kuo A."/>
            <person name="Liang C."/>
            <person name="Lipzen A."/>
            <person name="Lutzoni F."/>
            <person name="Magnuson J."/>
            <person name="Mondo S."/>
            <person name="Nolan M."/>
            <person name="Ohm R."/>
            <person name="Pangilinan J."/>
            <person name="Park H.-J."/>
            <person name="Ramirez L."/>
            <person name="Alfaro M."/>
            <person name="Sun H."/>
            <person name="Tritt A."/>
            <person name="Yoshinaga Y."/>
            <person name="Zwiers L.-H."/>
            <person name="Turgeon B."/>
            <person name="Goodwin S."/>
            <person name="Spatafora J."/>
            <person name="Crous P."/>
            <person name="Grigoriev I."/>
        </authorList>
    </citation>
    <scope>NUCLEOTIDE SEQUENCE</scope>
    <source>
        <strain evidence="1">CBS 122367</strain>
    </source>
</reference>
<dbReference type="GO" id="GO:0005634">
    <property type="term" value="C:nucleus"/>
    <property type="evidence" value="ECO:0007669"/>
    <property type="project" value="InterPro"/>
</dbReference>
<protein>
    <submittedName>
        <fullName evidence="1">Uncharacterized protein</fullName>
    </submittedName>
</protein>
<dbReference type="EMBL" id="MU005595">
    <property type="protein sequence ID" value="KAF2680630.1"/>
    <property type="molecule type" value="Genomic_DNA"/>
</dbReference>
<dbReference type="Pfam" id="PF10384">
    <property type="entry name" value="Scm3"/>
    <property type="match status" value="1"/>
</dbReference>
<proteinExistence type="predicted"/>
<dbReference type="AlphaFoldDB" id="A0A6G1IRN0"/>
<evidence type="ECO:0000313" key="2">
    <source>
        <dbReference type="Proteomes" id="UP000799291"/>
    </source>
</evidence>
<evidence type="ECO:0000313" key="1">
    <source>
        <dbReference type="EMBL" id="KAF2680630.1"/>
    </source>
</evidence>
<organism evidence="1 2">
    <name type="scientific">Lentithecium fluviatile CBS 122367</name>
    <dbReference type="NCBI Taxonomy" id="1168545"/>
    <lineage>
        <taxon>Eukaryota</taxon>
        <taxon>Fungi</taxon>
        <taxon>Dikarya</taxon>
        <taxon>Ascomycota</taxon>
        <taxon>Pezizomycotina</taxon>
        <taxon>Dothideomycetes</taxon>
        <taxon>Pleosporomycetidae</taxon>
        <taxon>Pleosporales</taxon>
        <taxon>Massarineae</taxon>
        <taxon>Lentitheciaceae</taxon>
        <taxon>Lentithecium</taxon>
    </lineage>
</organism>
<dbReference type="GO" id="GO:0042393">
    <property type="term" value="F:histone binding"/>
    <property type="evidence" value="ECO:0007669"/>
    <property type="project" value="InterPro"/>
</dbReference>
<dbReference type="InterPro" id="IPR018465">
    <property type="entry name" value="Scm3/HJURP"/>
</dbReference>
<sequence length="204" mass="22897">MIDRAIHWPYRPADELEFTGRLAPTYASIPSTSRNVPHSSQNFTTTRSPFVFDANALRTTNFTLLGMKQQISTSIPKIPDGVEAKDWYRNRIAAICSKYEAIPRSMTDEIDMRTGMITLNRDHMRKQTNIAATSQQLLRPTIHPTPGAMGPVSQTAFGKAKTSHLRQGTGQSYMYPVRRTNRKLHRRAVTMASHWGPATGGLEP</sequence>
<accession>A0A6G1IRN0</accession>
<dbReference type="OrthoDB" id="2420608at2759"/>